<name>A0A426YLH7_ENSVE</name>
<keyword evidence="1" id="KW-1133">Transmembrane helix</keyword>
<keyword evidence="1" id="KW-0472">Membrane</keyword>
<proteinExistence type="predicted"/>
<dbReference type="GO" id="GO:0004672">
    <property type="term" value="F:protein kinase activity"/>
    <property type="evidence" value="ECO:0007669"/>
    <property type="project" value="InterPro"/>
</dbReference>
<dbReference type="InterPro" id="IPR008271">
    <property type="entry name" value="Ser/Thr_kinase_AS"/>
</dbReference>
<reference evidence="3 4" key="1">
    <citation type="journal article" date="2014" name="Agronomy (Basel)">
        <title>A Draft Genome Sequence for Ensete ventricosum, the Drought-Tolerant Tree Against Hunger.</title>
        <authorList>
            <person name="Harrison J."/>
            <person name="Moore K.A."/>
            <person name="Paszkiewicz K."/>
            <person name="Jones T."/>
            <person name="Grant M."/>
            <person name="Ambacheew D."/>
            <person name="Muzemil S."/>
            <person name="Studholme D.J."/>
        </authorList>
    </citation>
    <scope>NUCLEOTIDE SEQUENCE [LARGE SCALE GENOMIC DNA]</scope>
</reference>
<accession>A0A426YLH7</accession>
<organism evidence="3 4">
    <name type="scientific">Ensete ventricosum</name>
    <name type="common">Abyssinian banana</name>
    <name type="synonym">Musa ensete</name>
    <dbReference type="NCBI Taxonomy" id="4639"/>
    <lineage>
        <taxon>Eukaryota</taxon>
        <taxon>Viridiplantae</taxon>
        <taxon>Streptophyta</taxon>
        <taxon>Embryophyta</taxon>
        <taxon>Tracheophyta</taxon>
        <taxon>Spermatophyta</taxon>
        <taxon>Magnoliopsida</taxon>
        <taxon>Liliopsida</taxon>
        <taxon>Zingiberales</taxon>
        <taxon>Musaceae</taxon>
        <taxon>Ensete</taxon>
    </lineage>
</organism>
<evidence type="ECO:0000313" key="3">
    <source>
        <dbReference type="EMBL" id="RRT52575.1"/>
    </source>
</evidence>
<comment type="caution">
    <text evidence="3">The sequence shown here is derived from an EMBL/GenBank/DDBJ whole genome shotgun (WGS) entry which is preliminary data.</text>
</comment>
<feature type="transmembrane region" description="Helical" evidence="1">
    <location>
        <begin position="112"/>
        <end position="131"/>
    </location>
</feature>
<keyword evidence="1" id="KW-0812">Transmembrane</keyword>
<evidence type="ECO:0000313" key="4">
    <source>
        <dbReference type="Proteomes" id="UP000287651"/>
    </source>
</evidence>
<feature type="domain" description="Protein kinase" evidence="2">
    <location>
        <begin position="1"/>
        <end position="165"/>
    </location>
</feature>
<dbReference type="AlphaFoldDB" id="A0A426YLH7"/>
<protein>
    <recommendedName>
        <fullName evidence="2">Protein kinase domain-containing protein</fullName>
    </recommendedName>
</protein>
<dbReference type="PROSITE" id="PS00108">
    <property type="entry name" value="PROTEIN_KINASE_ST"/>
    <property type="match status" value="1"/>
</dbReference>
<dbReference type="SUPFAM" id="SSF56112">
    <property type="entry name" value="Protein kinase-like (PK-like)"/>
    <property type="match status" value="1"/>
</dbReference>
<evidence type="ECO:0000259" key="2">
    <source>
        <dbReference type="PROSITE" id="PS50011"/>
    </source>
</evidence>
<sequence>MEPSLEATTTTKVIRVRVLGGDDGGPKDSLRSELPLLENAFYCILLRPKSLASPSPSPPPLPFAIPSVADHLSEGMSKRILYMLYLYAFDCGGRMEPRVGNKFRLGRKIGSGSFGEIYLGLWLLYLWIAFINRVEFVHSKSFLHRDIKPDNFIMGLGRRANQVCL</sequence>
<dbReference type="Gene3D" id="1.10.510.10">
    <property type="entry name" value="Transferase(Phosphotransferase) domain 1"/>
    <property type="match status" value="1"/>
</dbReference>
<dbReference type="InterPro" id="IPR011009">
    <property type="entry name" value="Kinase-like_dom_sf"/>
</dbReference>
<dbReference type="Proteomes" id="UP000287651">
    <property type="component" value="Unassembled WGS sequence"/>
</dbReference>
<gene>
    <name evidence="3" type="ORF">B296_00025637</name>
</gene>
<dbReference type="EMBL" id="AMZH03011599">
    <property type="protein sequence ID" value="RRT52575.1"/>
    <property type="molecule type" value="Genomic_DNA"/>
</dbReference>
<dbReference type="InterPro" id="IPR000719">
    <property type="entry name" value="Prot_kinase_dom"/>
</dbReference>
<dbReference type="PROSITE" id="PS50011">
    <property type="entry name" value="PROTEIN_KINASE_DOM"/>
    <property type="match status" value="1"/>
</dbReference>
<dbReference type="Gene3D" id="3.30.200.20">
    <property type="entry name" value="Phosphorylase Kinase, domain 1"/>
    <property type="match status" value="1"/>
</dbReference>
<evidence type="ECO:0000256" key="1">
    <source>
        <dbReference type="SAM" id="Phobius"/>
    </source>
</evidence>
<dbReference type="GO" id="GO:0005524">
    <property type="term" value="F:ATP binding"/>
    <property type="evidence" value="ECO:0007669"/>
    <property type="project" value="InterPro"/>
</dbReference>